<dbReference type="PANTHER" id="PTHR43731">
    <property type="entry name" value="RHOMBOID PROTEASE"/>
    <property type="match status" value="1"/>
</dbReference>
<comment type="caution">
    <text evidence="9">The sequence shown here is derived from an EMBL/GenBank/DDBJ whole genome shotgun (WGS) entry which is preliminary data.</text>
</comment>
<evidence type="ECO:0000256" key="5">
    <source>
        <dbReference type="ARBA" id="ARBA00022989"/>
    </source>
</evidence>
<keyword evidence="3 7" id="KW-0812">Transmembrane</keyword>
<dbReference type="RefSeq" id="WP_165029258.1">
    <property type="nucleotide sequence ID" value="NZ_JAAKZF010000020.1"/>
</dbReference>
<feature type="transmembrane region" description="Helical" evidence="7">
    <location>
        <begin position="141"/>
        <end position="162"/>
    </location>
</feature>
<evidence type="ECO:0000313" key="9">
    <source>
        <dbReference type="EMBL" id="NGO52656.1"/>
    </source>
</evidence>
<evidence type="ECO:0000256" key="7">
    <source>
        <dbReference type="SAM" id="Phobius"/>
    </source>
</evidence>
<dbReference type="SUPFAM" id="SSF144091">
    <property type="entry name" value="Rhomboid-like"/>
    <property type="match status" value="1"/>
</dbReference>
<keyword evidence="4" id="KW-0378">Hydrolase</keyword>
<accession>A0A6G4WEK3</accession>
<feature type="transmembrane region" description="Helical" evidence="7">
    <location>
        <begin position="117"/>
        <end position="135"/>
    </location>
</feature>
<dbReference type="PANTHER" id="PTHR43731:SF14">
    <property type="entry name" value="PRESENILIN-ASSOCIATED RHOMBOID-LIKE PROTEIN, MITOCHONDRIAL"/>
    <property type="match status" value="1"/>
</dbReference>
<feature type="transmembrane region" description="Helical" evidence="7">
    <location>
        <begin position="189"/>
        <end position="210"/>
    </location>
</feature>
<protein>
    <submittedName>
        <fullName evidence="9">Rhomboid family intramembrane serine protease</fullName>
    </submittedName>
</protein>
<evidence type="ECO:0000256" key="6">
    <source>
        <dbReference type="ARBA" id="ARBA00023136"/>
    </source>
</evidence>
<dbReference type="Proteomes" id="UP001642900">
    <property type="component" value="Unassembled WGS sequence"/>
</dbReference>
<dbReference type="GO" id="GO:0006508">
    <property type="term" value="P:proteolysis"/>
    <property type="evidence" value="ECO:0007669"/>
    <property type="project" value="UniProtKB-KW"/>
</dbReference>
<comment type="similarity">
    <text evidence="2">Belongs to the peptidase S54 family.</text>
</comment>
<keyword evidence="9" id="KW-0645">Protease</keyword>
<dbReference type="AlphaFoldDB" id="A0A6G4WEK3"/>
<dbReference type="InterPro" id="IPR022764">
    <property type="entry name" value="Peptidase_S54_rhomboid_dom"/>
</dbReference>
<evidence type="ECO:0000259" key="8">
    <source>
        <dbReference type="Pfam" id="PF01694"/>
    </source>
</evidence>
<organism evidence="9 10">
    <name type="scientific">Allomesorhizobium camelthorni</name>
    <dbReference type="NCBI Taxonomy" id="475069"/>
    <lineage>
        <taxon>Bacteria</taxon>
        <taxon>Pseudomonadati</taxon>
        <taxon>Pseudomonadota</taxon>
        <taxon>Alphaproteobacteria</taxon>
        <taxon>Hyphomicrobiales</taxon>
        <taxon>Phyllobacteriaceae</taxon>
        <taxon>Allomesorhizobium</taxon>
    </lineage>
</organism>
<sequence length="243" mass="26313">MSQSPPEPSEDEEDGAPKRREPAFNLPGIVLAAIAICAIVHLVRIYALDFEQDLVLLVRTAFIPIRYSGQFDIDIYAFSSPFTYAFLHGNFAHLAINMIWLAAFGSPLANRLGAARFAAFWAVTGLAAVGLHYMLHPLDQSPLVGASGAISGMMGAAARFGFRIDRAAGKAAFAGELLPISLVLRMRGVLTFLVIWMAINLVTGLVGFAPGVEDRIAWEAHVGGFLVGFFGVRLFDRQPPRNP</sequence>
<dbReference type="Pfam" id="PF01694">
    <property type="entry name" value="Rhomboid"/>
    <property type="match status" value="1"/>
</dbReference>
<feature type="transmembrane region" description="Helical" evidence="7">
    <location>
        <begin position="85"/>
        <end position="105"/>
    </location>
</feature>
<keyword evidence="5 7" id="KW-1133">Transmembrane helix</keyword>
<dbReference type="GO" id="GO:0004252">
    <property type="term" value="F:serine-type endopeptidase activity"/>
    <property type="evidence" value="ECO:0007669"/>
    <property type="project" value="InterPro"/>
</dbReference>
<gene>
    <name evidence="9" type="ORF">G6N73_15960</name>
</gene>
<dbReference type="GO" id="GO:0016020">
    <property type="term" value="C:membrane"/>
    <property type="evidence" value="ECO:0007669"/>
    <property type="project" value="UniProtKB-SubCell"/>
</dbReference>
<feature type="transmembrane region" description="Helical" evidence="7">
    <location>
        <begin position="28"/>
        <end position="47"/>
    </location>
</feature>
<feature type="domain" description="Peptidase S54 rhomboid" evidence="8">
    <location>
        <begin position="82"/>
        <end position="230"/>
    </location>
</feature>
<keyword evidence="10" id="KW-1185">Reference proteome</keyword>
<dbReference type="EMBL" id="JAAKZF010000020">
    <property type="protein sequence ID" value="NGO52656.1"/>
    <property type="molecule type" value="Genomic_DNA"/>
</dbReference>
<evidence type="ECO:0000256" key="2">
    <source>
        <dbReference type="ARBA" id="ARBA00009045"/>
    </source>
</evidence>
<name>A0A6G4WEK3_9HYPH</name>
<dbReference type="InterPro" id="IPR035952">
    <property type="entry name" value="Rhomboid-like_sf"/>
</dbReference>
<proteinExistence type="inferred from homology"/>
<reference evidence="9 10" key="1">
    <citation type="submission" date="2020-02" db="EMBL/GenBank/DDBJ databases">
        <title>Genome sequence of strain CCNWXJ40-4.</title>
        <authorList>
            <person name="Gao J."/>
            <person name="Sun J."/>
        </authorList>
    </citation>
    <scope>NUCLEOTIDE SEQUENCE [LARGE SCALE GENOMIC DNA]</scope>
    <source>
        <strain evidence="9 10">CCNWXJ 40-4</strain>
    </source>
</reference>
<dbReference type="InterPro" id="IPR050925">
    <property type="entry name" value="Rhomboid_protease_S54"/>
</dbReference>
<evidence type="ECO:0000256" key="4">
    <source>
        <dbReference type="ARBA" id="ARBA00022801"/>
    </source>
</evidence>
<evidence type="ECO:0000256" key="1">
    <source>
        <dbReference type="ARBA" id="ARBA00004141"/>
    </source>
</evidence>
<feature type="transmembrane region" description="Helical" evidence="7">
    <location>
        <begin position="216"/>
        <end position="235"/>
    </location>
</feature>
<keyword evidence="6 7" id="KW-0472">Membrane</keyword>
<comment type="subcellular location">
    <subcellularLocation>
        <location evidence="1">Membrane</location>
        <topology evidence="1">Multi-pass membrane protein</topology>
    </subcellularLocation>
</comment>
<dbReference type="Gene3D" id="1.20.1540.10">
    <property type="entry name" value="Rhomboid-like"/>
    <property type="match status" value="1"/>
</dbReference>
<evidence type="ECO:0000256" key="3">
    <source>
        <dbReference type="ARBA" id="ARBA00022692"/>
    </source>
</evidence>
<evidence type="ECO:0000313" key="10">
    <source>
        <dbReference type="Proteomes" id="UP001642900"/>
    </source>
</evidence>